<dbReference type="Proteomes" id="UP000284051">
    <property type="component" value="Unassembled WGS sequence"/>
</dbReference>
<protein>
    <submittedName>
        <fullName evidence="1">Uncharacterized protein</fullName>
    </submittedName>
</protein>
<comment type="caution">
    <text evidence="1">The sequence shown here is derived from an EMBL/GenBank/DDBJ whole genome shotgun (WGS) entry which is preliminary data.</text>
</comment>
<sequence>MNKEELLAEIDAVCMMLYQNNEHAAIGRVSELLNIFQDMIQTLSQEQLQLVGNFAVVMIQELLKAYEKQDMYGMADCLMEKAVLFVLFYYGEE</sequence>
<accession>A0A414T2Y7</accession>
<dbReference type="AlphaFoldDB" id="A0A414T2Y7"/>
<reference evidence="1 2" key="1">
    <citation type="submission" date="2018-08" db="EMBL/GenBank/DDBJ databases">
        <title>A genome reference for cultivated species of the human gut microbiota.</title>
        <authorList>
            <person name="Zou Y."/>
            <person name="Xue W."/>
            <person name="Luo G."/>
        </authorList>
    </citation>
    <scope>NUCLEOTIDE SEQUENCE [LARGE SCALE GENOMIC DNA]</scope>
    <source>
        <strain evidence="1 2">AM22-21LB</strain>
    </source>
</reference>
<dbReference type="EMBL" id="QRID01000007">
    <property type="protein sequence ID" value="RHG28598.1"/>
    <property type="molecule type" value="Genomic_DNA"/>
</dbReference>
<name>A0A414T2Y7_9FIRM</name>
<gene>
    <name evidence="1" type="ORF">DW264_09095</name>
</gene>
<evidence type="ECO:0000313" key="2">
    <source>
        <dbReference type="Proteomes" id="UP000284051"/>
    </source>
</evidence>
<proteinExistence type="predicted"/>
<organism evidence="1 2">
    <name type="scientific">Roseburia intestinalis</name>
    <dbReference type="NCBI Taxonomy" id="166486"/>
    <lineage>
        <taxon>Bacteria</taxon>
        <taxon>Bacillati</taxon>
        <taxon>Bacillota</taxon>
        <taxon>Clostridia</taxon>
        <taxon>Lachnospirales</taxon>
        <taxon>Lachnospiraceae</taxon>
        <taxon>Roseburia</taxon>
    </lineage>
</organism>
<dbReference type="RefSeq" id="WP_117921918.1">
    <property type="nucleotide sequence ID" value="NZ_CP097279.1"/>
</dbReference>
<evidence type="ECO:0000313" key="1">
    <source>
        <dbReference type="EMBL" id="RHG28598.1"/>
    </source>
</evidence>